<reference evidence="1 2" key="1">
    <citation type="journal article" date="2013" name="Genome Announc.">
        <title>Draft Genome Sequence of Streptomyces viridochromogenes Strain Tu57, Producer of Avilamycin.</title>
        <authorList>
            <person name="Gruning B.A."/>
            <person name="Erxleben A."/>
            <person name="Hahnlein A."/>
            <person name="Gunther S."/>
        </authorList>
    </citation>
    <scope>NUCLEOTIDE SEQUENCE [LARGE SCALE GENOMIC DNA]</scope>
    <source>
        <strain evidence="1 2">Tue57</strain>
    </source>
</reference>
<dbReference type="Proteomes" id="UP000011205">
    <property type="component" value="Unassembled WGS sequence"/>
</dbReference>
<dbReference type="PATRIC" id="fig|1160705.3.peg.5527"/>
<evidence type="ECO:0000313" key="1">
    <source>
        <dbReference type="EMBL" id="ELS53386.1"/>
    </source>
</evidence>
<dbReference type="EMBL" id="AMLP01000167">
    <property type="protein sequence ID" value="ELS53386.1"/>
    <property type="molecule type" value="Genomic_DNA"/>
</dbReference>
<dbReference type="AlphaFoldDB" id="L8P705"/>
<dbReference type="RefSeq" id="WP_004001057.1">
    <property type="nucleotide sequence ID" value="NZ_AMLP01000167.1"/>
</dbReference>
<organism evidence="1 2">
    <name type="scientific">Streptomyces viridochromogenes Tue57</name>
    <dbReference type="NCBI Taxonomy" id="1160705"/>
    <lineage>
        <taxon>Bacteria</taxon>
        <taxon>Bacillati</taxon>
        <taxon>Actinomycetota</taxon>
        <taxon>Actinomycetes</taxon>
        <taxon>Kitasatosporales</taxon>
        <taxon>Streptomycetaceae</taxon>
        <taxon>Streptomyces</taxon>
    </lineage>
</organism>
<name>L8P705_STRVR</name>
<evidence type="ECO:0000313" key="2">
    <source>
        <dbReference type="Proteomes" id="UP000011205"/>
    </source>
</evidence>
<comment type="caution">
    <text evidence="1">The sequence shown here is derived from an EMBL/GenBank/DDBJ whole genome shotgun (WGS) entry which is preliminary data.</text>
</comment>
<gene>
    <name evidence="1" type="ORF">STVIR_5590</name>
</gene>
<sequence>MAVDHAVIAACPAGVLAHAPVLYGSLSSLAACLAVSLMTRPADAAVLAAWRERLAGRPLELASEPAPARQ</sequence>
<proteinExistence type="predicted"/>
<protein>
    <submittedName>
        <fullName evidence="1">Putative Sodium:solute symporter family protein</fullName>
    </submittedName>
</protein>
<accession>L8P705</accession>